<evidence type="ECO:0000256" key="1">
    <source>
        <dbReference type="ARBA" id="ARBA00023157"/>
    </source>
</evidence>
<dbReference type="InterPro" id="IPR000859">
    <property type="entry name" value="CUB_dom"/>
</dbReference>
<dbReference type="Pfam" id="PF00431">
    <property type="entry name" value="CUB"/>
    <property type="match status" value="1"/>
</dbReference>
<organism evidence="4">
    <name type="scientific">Pristhesancus plagipennis</name>
    <name type="common">Common assassin bug</name>
    <dbReference type="NCBI Taxonomy" id="1955184"/>
    <lineage>
        <taxon>Eukaryota</taxon>
        <taxon>Metazoa</taxon>
        <taxon>Ecdysozoa</taxon>
        <taxon>Arthropoda</taxon>
        <taxon>Hexapoda</taxon>
        <taxon>Insecta</taxon>
        <taxon>Pterygota</taxon>
        <taxon>Neoptera</taxon>
        <taxon>Paraneoptera</taxon>
        <taxon>Hemiptera</taxon>
        <taxon>Heteroptera</taxon>
        <taxon>Panheteroptera</taxon>
        <taxon>Cimicomorpha</taxon>
        <taxon>Reduviidae</taxon>
        <taxon>Harpactorinae</taxon>
        <taxon>Harpactorini</taxon>
        <taxon>Pristhesancus</taxon>
    </lineage>
</organism>
<evidence type="ECO:0000313" key="4">
    <source>
        <dbReference type="EMBL" id="AQM58337.1"/>
    </source>
</evidence>
<dbReference type="EMBL" id="KX459586">
    <property type="protein sequence ID" value="AQM58337.1"/>
    <property type="molecule type" value="mRNA"/>
</dbReference>
<keyword evidence="2" id="KW-0732">Signal</keyword>
<feature type="chain" id="PRO_5012410930" evidence="2">
    <location>
        <begin position="18"/>
        <end position="129"/>
    </location>
</feature>
<keyword evidence="1" id="KW-1015">Disulfide bond</keyword>
<evidence type="ECO:0000259" key="3">
    <source>
        <dbReference type="Pfam" id="PF00431"/>
    </source>
</evidence>
<feature type="domain" description="CUB" evidence="3">
    <location>
        <begin position="30"/>
        <end position="113"/>
    </location>
</feature>
<dbReference type="CDD" id="cd00041">
    <property type="entry name" value="CUB"/>
    <property type="match status" value="1"/>
</dbReference>
<dbReference type="SUPFAM" id="SSF49854">
    <property type="entry name" value="Spermadhesin, CUB domain"/>
    <property type="match status" value="1"/>
</dbReference>
<protein>
    <submittedName>
        <fullName evidence="4">Venom cub domain protein 2</fullName>
    </submittedName>
</protein>
<dbReference type="AlphaFoldDB" id="A0A1Q1NPA2"/>
<accession>A0A1Q1NPA2</accession>
<evidence type="ECO:0000256" key="2">
    <source>
        <dbReference type="SAM" id="SignalP"/>
    </source>
</evidence>
<dbReference type="InterPro" id="IPR035914">
    <property type="entry name" value="Sperma_CUB_dom_sf"/>
</dbReference>
<feature type="signal peptide" evidence="2">
    <location>
        <begin position="1"/>
        <end position="17"/>
    </location>
</feature>
<dbReference type="Gene3D" id="2.60.120.290">
    <property type="entry name" value="Spermadhesin, CUB domain"/>
    <property type="match status" value="1"/>
</dbReference>
<sequence length="129" mass="14503">MRAIYLCLVLFIAAVAADVQKLEVPPGKEVDIESENYPEDANANSDLKWELSTTSGHVINLKCSDIRLFEEKPCGPWVLRITDGDETEELCTTKFDYEKKFKTNKILVNFKTGPEARGFLQCTATAVKK</sequence>
<reference evidence="4" key="1">
    <citation type="journal article" date="2017" name="Mol. Cell. Proteomics">
        <title>Melt with this kiss: Paralysing and liquefying venom of the assassin bug Pristhesancus plagipennis (Hemiptera: Reduviidae).</title>
        <authorList>
            <person name="Walker A.A."/>
            <person name="Madio B."/>
            <person name="Jin J."/>
            <person name="Undheim E.A."/>
            <person name="Fry B.G."/>
            <person name="King G.F."/>
        </authorList>
    </citation>
    <scope>NUCLEOTIDE SEQUENCE</scope>
    <source>
        <tissue evidence="4">Venom/labial gland</tissue>
    </source>
</reference>
<name>A0A1Q1NPA2_PRIPG</name>
<proteinExistence type="evidence at transcript level"/>